<proteinExistence type="predicted"/>
<comment type="caution">
    <text evidence="2">The sequence shown here is derived from an EMBL/GenBank/DDBJ whole genome shotgun (WGS) entry which is preliminary data.</text>
</comment>
<dbReference type="EMBL" id="JADFAQ010000014">
    <property type="protein sequence ID" value="MBE5727904.1"/>
    <property type="molecule type" value="Genomic_DNA"/>
</dbReference>
<organism evidence="2 3">
    <name type="scientific">Candidatus Acidifodinimicrobium mancum</name>
    <dbReference type="NCBI Taxonomy" id="2898728"/>
    <lineage>
        <taxon>Archaea</taxon>
        <taxon>Candidatus Parvarchaeota</taxon>
        <taxon>Candidatus Acidifodinimicrobiaceae</taxon>
        <taxon>Candidatus Acidifodinimicrobium</taxon>
    </lineage>
</organism>
<feature type="compositionally biased region" description="Basic and acidic residues" evidence="1">
    <location>
        <begin position="136"/>
        <end position="147"/>
    </location>
</feature>
<evidence type="ECO:0000256" key="1">
    <source>
        <dbReference type="SAM" id="MobiDB-lite"/>
    </source>
</evidence>
<sequence>MIIGYQLSKIDAERNDSIIPQDPIEISYRATTKSVGKDQNSKTLRFVFDYQVDLKDSKDNKVGKIYMEGTVIYAGTGIEEAYKKLTETGVMQQDIQQEVMQAISNMTIIEAMQISKTLNLPPIIKLPELTSGSPEPQKEEKKPAKSK</sequence>
<name>A0A8T3UYM4_9ARCH</name>
<dbReference type="Proteomes" id="UP000763484">
    <property type="component" value="Unassembled WGS sequence"/>
</dbReference>
<evidence type="ECO:0000313" key="2">
    <source>
        <dbReference type="EMBL" id="MBE5727904.1"/>
    </source>
</evidence>
<reference evidence="2 3" key="1">
    <citation type="submission" date="2020-09" db="EMBL/GenBank/DDBJ databases">
        <title>Genomic characterization of a novel Parvarchaeota family in acid mine drainage sediments.</title>
        <authorList>
            <person name="Luo Z.-H."/>
        </authorList>
    </citation>
    <scope>NUCLEOTIDE SEQUENCE [LARGE SCALE GENOMIC DNA]</scope>
    <source>
        <strain evidence="2">TL1-5_bins.178</strain>
    </source>
</reference>
<protein>
    <submittedName>
        <fullName evidence="2">Uncharacterized protein</fullName>
    </submittedName>
</protein>
<dbReference type="AlphaFoldDB" id="A0A8T3UYM4"/>
<gene>
    <name evidence="2" type="ORF">IHE50_00595</name>
</gene>
<feature type="region of interest" description="Disordered" evidence="1">
    <location>
        <begin position="127"/>
        <end position="147"/>
    </location>
</feature>
<evidence type="ECO:0000313" key="3">
    <source>
        <dbReference type="Proteomes" id="UP000763484"/>
    </source>
</evidence>
<accession>A0A8T3UYM4</accession>